<sequence>MPLAASFAKASSSFLFICICLSLTLNRVCDDKQLHKISYTLARPHFSAQHHEIQPVQTYHPRLF</sequence>
<keyword evidence="2" id="KW-1185">Reference proteome</keyword>
<dbReference type="EMBL" id="PNBW01000180">
    <property type="protein sequence ID" value="TMO69288.1"/>
    <property type="molecule type" value="Genomic_DNA"/>
</dbReference>
<proteinExistence type="predicted"/>
<evidence type="ECO:0000313" key="2">
    <source>
        <dbReference type="Proteomes" id="UP000307164"/>
    </source>
</evidence>
<comment type="caution">
    <text evidence="1">The sequence shown here is derived from an EMBL/GenBank/DDBJ whole genome shotgun (WGS) entry which is preliminary data.</text>
</comment>
<dbReference type="Proteomes" id="UP000307164">
    <property type="component" value="Unassembled WGS sequence"/>
</dbReference>
<evidence type="ECO:0000313" key="1">
    <source>
        <dbReference type="EMBL" id="TMO69288.1"/>
    </source>
</evidence>
<reference evidence="2" key="1">
    <citation type="submission" date="2019-06" db="EMBL/GenBank/DDBJ databases">
        <title>Co-occurence of chitin degradation, pigmentation and bioactivity in marine Pseudoalteromonas.</title>
        <authorList>
            <person name="Sonnenschein E.C."/>
            <person name="Bech P.K."/>
        </authorList>
    </citation>
    <scope>NUCLEOTIDE SEQUENCE [LARGE SCALE GENOMIC DNA]</scope>
    <source>
        <strain evidence="2">S3895</strain>
    </source>
</reference>
<evidence type="ECO:0008006" key="3">
    <source>
        <dbReference type="Google" id="ProtNLM"/>
    </source>
</evidence>
<name>A0ABY2VS16_9GAMM</name>
<accession>A0ABY2VS16</accession>
<protein>
    <recommendedName>
        <fullName evidence="3">Secreted protein</fullName>
    </recommendedName>
</protein>
<organism evidence="1 2">
    <name type="scientific">Pseudoalteromonas aurantia</name>
    <dbReference type="NCBI Taxonomy" id="43654"/>
    <lineage>
        <taxon>Bacteria</taxon>
        <taxon>Pseudomonadati</taxon>
        <taxon>Pseudomonadota</taxon>
        <taxon>Gammaproteobacteria</taxon>
        <taxon>Alteromonadales</taxon>
        <taxon>Pseudoalteromonadaceae</taxon>
        <taxon>Pseudoalteromonas</taxon>
    </lineage>
</organism>
<gene>
    <name evidence="1" type="ORF">CWC20_20780</name>
</gene>